<keyword evidence="10" id="KW-1185">Reference proteome</keyword>
<evidence type="ECO:0000256" key="5">
    <source>
        <dbReference type="ARBA" id="ARBA00023237"/>
    </source>
</evidence>
<dbReference type="InterPro" id="IPR011990">
    <property type="entry name" value="TPR-like_helical_dom_sf"/>
</dbReference>
<keyword evidence="3 6" id="KW-0732">Signal</keyword>
<evidence type="ECO:0000259" key="8">
    <source>
        <dbReference type="Pfam" id="PF14322"/>
    </source>
</evidence>
<name>E4T7F1_PALPW</name>
<feature type="domain" description="SusD-like N-terminal" evidence="8">
    <location>
        <begin position="83"/>
        <end position="226"/>
    </location>
</feature>
<organism evidence="9 10">
    <name type="scientific">Paludibacter propionicigenes (strain DSM 17365 / JCM 13257 / WB4)</name>
    <dbReference type="NCBI Taxonomy" id="694427"/>
    <lineage>
        <taxon>Bacteria</taxon>
        <taxon>Pseudomonadati</taxon>
        <taxon>Bacteroidota</taxon>
        <taxon>Bacteroidia</taxon>
        <taxon>Bacteroidales</taxon>
        <taxon>Paludibacteraceae</taxon>
        <taxon>Paludibacter</taxon>
    </lineage>
</organism>
<evidence type="ECO:0000256" key="2">
    <source>
        <dbReference type="ARBA" id="ARBA00006275"/>
    </source>
</evidence>
<gene>
    <name evidence="9" type="ordered locus">Palpr_2513</name>
</gene>
<dbReference type="GO" id="GO:0009279">
    <property type="term" value="C:cell outer membrane"/>
    <property type="evidence" value="ECO:0007669"/>
    <property type="project" value="UniProtKB-SubCell"/>
</dbReference>
<dbReference type="InterPro" id="IPR012944">
    <property type="entry name" value="SusD_RagB_dom"/>
</dbReference>
<feature type="domain" description="RagB/SusD" evidence="7">
    <location>
        <begin position="343"/>
        <end position="461"/>
    </location>
</feature>
<evidence type="ECO:0000256" key="6">
    <source>
        <dbReference type="SAM" id="SignalP"/>
    </source>
</evidence>
<dbReference type="SUPFAM" id="SSF48452">
    <property type="entry name" value="TPR-like"/>
    <property type="match status" value="1"/>
</dbReference>
<dbReference type="STRING" id="694427.Palpr_2513"/>
<dbReference type="HOGENOM" id="CLU_015553_3_0_10"/>
<sequence>MKTKYIFSIFFLAVFMALPSCKSFVEENPKGQMIPENTEDYRYLLNYSAVFVNGYGNNEFGTDDIDLNQENVTGILSGIESSVNYYTFKKDLFTAALSDEEWTFLYQQVFYCNVVLTEVMNSKNGTDAEKNELYAEALVHRAYAYWVLVNQYSKMYNASTAATDAGVPMPTEPVINKNLTRASVKTVYDAILKDVLYAAEILPNKQPNKLYPSKAAAYALLSRIYLIMDNYSQSAIYAEKTLSIQDSLTNLNDFVDDPSLLPRKIANPELLIIKNSSFNVYALPFRLSEDLLNTYTDGDLRYQLLIQDGQTGANIGSLNFDGKAFVRSKLNGEDMNTGLTIPEVYLNLAECYARLGDMDKSLHYLNKLLVNRYSTDSFTDVTATSKEELLATVLLERRKELLGNGMRWFDLRRLNKEPQFAKTVTHIYRGTSYTLEPNSANYIFPIDTKVIKLNPEITQNERN</sequence>
<evidence type="ECO:0000256" key="3">
    <source>
        <dbReference type="ARBA" id="ARBA00022729"/>
    </source>
</evidence>
<feature type="chain" id="PRO_5003187713" evidence="6">
    <location>
        <begin position="23"/>
        <end position="463"/>
    </location>
</feature>
<evidence type="ECO:0000313" key="10">
    <source>
        <dbReference type="Proteomes" id="UP000008718"/>
    </source>
</evidence>
<dbReference type="Proteomes" id="UP000008718">
    <property type="component" value="Chromosome"/>
</dbReference>
<feature type="signal peptide" evidence="6">
    <location>
        <begin position="1"/>
        <end position="22"/>
    </location>
</feature>
<dbReference type="OrthoDB" id="729505at2"/>
<dbReference type="AlphaFoldDB" id="E4T7F1"/>
<accession>E4T7F1</accession>
<comment type="subcellular location">
    <subcellularLocation>
        <location evidence="1">Cell outer membrane</location>
    </subcellularLocation>
</comment>
<reference key="1">
    <citation type="submission" date="2010-11" db="EMBL/GenBank/DDBJ databases">
        <title>The complete genome of Paludibacter propionicigenes DSM 17365.</title>
        <authorList>
            <consortium name="US DOE Joint Genome Institute (JGI-PGF)"/>
            <person name="Lucas S."/>
            <person name="Copeland A."/>
            <person name="Lapidus A."/>
            <person name="Bruce D."/>
            <person name="Goodwin L."/>
            <person name="Pitluck S."/>
            <person name="Kyrpides N."/>
            <person name="Mavromatis K."/>
            <person name="Ivanova N."/>
            <person name="Munk A.C."/>
            <person name="Brettin T."/>
            <person name="Detter J.C."/>
            <person name="Han C."/>
            <person name="Tapia R."/>
            <person name="Land M."/>
            <person name="Hauser L."/>
            <person name="Markowitz V."/>
            <person name="Cheng J.-F."/>
            <person name="Hugenholtz P."/>
            <person name="Woyke T."/>
            <person name="Wu D."/>
            <person name="Gronow S."/>
            <person name="Wellnitz S."/>
            <person name="Brambilla E."/>
            <person name="Klenk H.-P."/>
            <person name="Eisen J.A."/>
        </authorList>
    </citation>
    <scope>NUCLEOTIDE SEQUENCE</scope>
    <source>
        <strain>WB4</strain>
    </source>
</reference>
<dbReference type="Pfam" id="PF14322">
    <property type="entry name" value="SusD-like_3"/>
    <property type="match status" value="1"/>
</dbReference>
<keyword evidence="4" id="KW-0472">Membrane</keyword>
<protein>
    <submittedName>
        <fullName evidence="9">RagB/SusD domain protein</fullName>
    </submittedName>
</protein>
<dbReference type="RefSeq" id="WP_013446014.1">
    <property type="nucleotide sequence ID" value="NC_014734.1"/>
</dbReference>
<dbReference type="Pfam" id="PF07980">
    <property type="entry name" value="SusD_RagB"/>
    <property type="match status" value="1"/>
</dbReference>
<dbReference type="InterPro" id="IPR033985">
    <property type="entry name" value="SusD-like_N"/>
</dbReference>
<dbReference type="EMBL" id="CP002345">
    <property type="protein sequence ID" value="ADQ80645.1"/>
    <property type="molecule type" value="Genomic_DNA"/>
</dbReference>
<keyword evidence="5" id="KW-0998">Cell outer membrane</keyword>
<evidence type="ECO:0000256" key="4">
    <source>
        <dbReference type="ARBA" id="ARBA00023136"/>
    </source>
</evidence>
<comment type="similarity">
    <text evidence="2">Belongs to the SusD family.</text>
</comment>
<reference evidence="9 10" key="2">
    <citation type="journal article" date="2011" name="Stand. Genomic Sci.">
        <title>Complete genome sequence of Paludibacter propionicigenes type strain (WB4).</title>
        <authorList>
            <person name="Gronow S."/>
            <person name="Munk C."/>
            <person name="Lapidus A."/>
            <person name="Nolan M."/>
            <person name="Lucas S."/>
            <person name="Hammon N."/>
            <person name="Deshpande S."/>
            <person name="Cheng J.F."/>
            <person name="Tapia R."/>
            <person name="Han C."/>
            <person name="Goodwin L."/>
            <person name="Pitluck S."/>
            <person name="Liolios K."/>
            <person name="Ivanova N."/>
            <person name="Mavromatis K."/>
            <person name="Mikhailova N."/>
            <person name="Pati A."/>
            <person name="Chen A."/>
            <person name="Palaniappan K."/>
            <person name="Land M."/>
            <person name="Hauser L."/>
            <person name="Chang Y.J."/>
            <person name="Jeffries C.D."/>
            <person name="Brambilla E."/>
            <person name="Rohde M."/>
            <person name="Goker M."/>
            <person name="Detter J.C."/>
            <person name="Woyke T."/>
            <person name="Bristow J."/>
            <person name="Eisen J.A."/>
            <person name="Markowitz V."/>
            <person name="Hugenholtz P."/>
            <person name="Kyrpides N.C."/>
            <person name="Klenk H.P."/>
        </authorList>
    </citation>
    <scope>NUCLEOTIDE SEQUENCE [LARGE SCALE GENOMIC DNA]</scope>
    <source>
        <strain evidence="10">DSM 17365 / JCM 13257 / WB4</strain>
    </source>
</reference>
<dbReference type="eggNOG" id="COG0388">
    <property type="taxonomic scope" value="Bacteria"/>
</dbReference>
<dbReference type="KEGG" id="ppn:Palpr_2513"/>
<dbReference type="InterPro" id="IPR019734">
    <property type="entry name" value="TPR_rpt"/>
</dbReference>
<evidence type="ECO:0000313" key="9">
    <source>
        <dbReference type="EMBL" id="ADQ80645.1"/>
    </source>
</evidence>
<proteinExistence type="inferred from homology"/>
<evidence type="ECO:0000256" key="1">
    <source>
        <dbReference type="ARBA" id="ARBA00004442"/>
    </source>
</evidence>
<evidence type="ECO:0000259" key="7">
    <source>
        <dbReference type="Pfam" id="PF07980"/>
    </source>
</evidence>
<dbReference type="Gene3D" id="1.25.40.390">
    <property type="match status" value="1"/>
</dbReference>
<dbReference type="SMART" id="SM00028">
    <property type="entry name" value="TPR"/>
    <property type="match status" value="2"/>
</dbReference>